<feature type="compositionally biased region" description="Polar residues" evidence="1">
    <location>
        <begin position="29"/>
        <end position="38"/>
    </location>
</feature>
<feature type="region of interest" description="Disordered" evidence="1">
    <location>
        <begin position="26"/>
        <end position="65"/>
    </location>
</feature>
<dbReference type="AlphaFoldDB" id="A0A9N9ANK3"/>
<gene>
    <name evidence="3" type="ORF">CPELLU_LOCUS4103</name>
</gene>
<protein>
    <submittedName>
        <fullName evidence="3">15389_t:CDS:1</fullName>
    </submittedName>
</protein>
<reference evidence="3" key="1">
    <citation type="submission" date="2021-06" db="EMBL/GenBank/DDBJ databases">
        <authorList>
            <person name="Kallberg Y."/>
            <person name="Tangrot J."/>
            <person name="Rosling A."/>
        </authorList>
    </citation>
    <scope>NUCLEOTIDE SEQUENCE</scope>
    <source>
        <strain evidence="3">FL966</strain>
    </source>
</reference>
<dbReference type="InterPro" id="IPR046700">
    <property type="entry name" value="DUF6570"/>
</dbReference>
<keyword evidence="4" id="KW-1185">Reference proteome</keyword>
<organism evidence="3 4">
    <name type="scientific">Cetraspora pellucida</name>
    <dbReference type="NCBI Taxonomy" id="1433469"/>
    <lineage>
        <taxon>Eukaryota</taxon>
        <taxon>Fungi</taxon>
        <taxon>Fungi incertae sedis</taxon>
        <taxon>Mucoromycota</taxon>
        <taxon>Glomeromycotina</taxon>
        <taxon>Glomeromycetes</taxon>
        <taxon>Diversisporales</taxon>
        <taxon>Gigasporaceae</taxon>
        <taxon>Cetraspora</taxon>
    </lineage>
</organism>
<dbReference type="OrthoDB" id="2976830at2759"/>
<accession>A0A9N9ANK3</accession>
<evidence type="ECO:0000313" key="3">
    <source>
        <dbReference type="EMBL" id="CAG8536723.1"/>
    </source>
</evidence>
<name>A0A9N9ANK3_9GLOM</name>
<evidence type="ECO:0000256" key="1">
    <source>
        <dbReference type="SAM" id="MobiDB-lite"/>
    </source>
</evidence>
<dbReference type="EMBL" id="CAJVQA010002106">
    <property type="protein sequence ID" value="CAG8536723.1"/>
    <property type="molecule type" value="Genomic_DNA"/>
</dbReference>
<dbReference type="Proteomes" id="UP000789759">
    <property type="component" value="Unassembled WGS sequence"/>
</dbReference>
<sequence length="358" mass="41442">MQKHKRIYTPEQKTARNNARIRRLASMTPEEQLSYQDNESAKRQDRRKHQNTVEKENVNPNDEQNQSVLSLPLACQLSNEDCSLLKKFHEAVSALKFNFCPICKKSFPTIVLVHKTGLCNRCNREKLIRRFSAENDMDPGAQVEEMLIAQILLMLTVYKLQGGQLGYRGHVINFAQDIQELITKLPRNPSMIDTLIIRKPNHDFTSFQEFKVKRSNILIWLNYLKINNPFYSNIEIDYDILNTHPEDGSIFDRLCTVDNNNLITEDTVFSNYNQDCNVSNIREDYIKYSFIPNPISKETEEVATYTEINQLVNTNTAVPIDWPTIKDCPINEFEEVGYIIKAFPTLFPSGKADLHSTQ</sequence>
<evidence type="ECO:0000313" key="4">
    <source>
        <dbReference type="Proteomes" id="UP000789759"/>
    </source>
</evidence>
<evidence type="ECO:0000259" key="2">
    <source>
        <dbReference type="Pfam" id="PF20209"/>
    </source>
</evidence>
<proteinExistence type="predicted"/>
<feature type="region of interest" description="Disordered" evidence="1">
    <location>
        <begin position="1"/>
        <end position="20"/>
    </location>
</feature>
<comment type="caution">
    <text evidence="3">The sequence shown here is derived from an EMBL/GenBank/DDBJ whole genome shotgun (WGS) entry which is preliminary data.</text>
</comment>
<feature type="domain" description="DUF6570" evidence="2">
    <location>
        <begin position="128"/>
        <end position="242"/>
    </location>
</feature>
<dbReference type="Pfam" id="PF20209">
    <property type="entry name" value="DUF6570"/>
    <property type="match status" value="1"/>
</dbReference>